<sequence>MKLLANLVCFQLVWMVTVGGAAQGLWWAGPVAAALFAAWQVPLSPAPRADLKLMAIAAVAGFLVDTALVLGGLLVFETPVPWESAAPIWIVALWVAFALTLNHSMDALKRRPVLAVLLGLIGGPLAYWVAAHVWHAVDLNGSALLSLAVIGAVWAVLTPSLLALAERLKREPRAV</sequence>
<name>A0A1G6YWP4_9GAMM</name>
<keyword evidence="1" id="KW-0472">Membrane</keyword>
<evidence type="ECO:0000256" key="1">
    <source>
        <dbReference type="SAM" id="Phobius"/>
    </source>
</evidence>
<dbReference type="AlphaFoldDB" id="A0A1G6YWP4"/>
<dbReference type="InterPro" id="IPR021306">
    <property type="entry name" value="DUF2878"/>
</dbReference>
<evidence type="ECO:0000313" key="2">
    <source>
        <dbReference type="EMBL" id="SDD94731.1"/>
    </source>
</evidence>
<feature type="transmembrane region" description="Helical" evidence="1">
    <location>
        <begin position="53"/>
        <end position="76"/>
    </location>
</feature>
<feature type="transmembrane region" description="Helical" evidence="1">
    <location>
        <begin position="82"/>
        <end position="101"/>
    </location>
</feature>
<keyword evidence="3" id="KW-1185">Reference proteome</keyword>
<dbReference type="Pfam" id="PF11086">
    <property type="entry name" value="DUF2878"/>
    <property type="match status" value="1"/>
</dbReference>
<evidence type="ECO:0008006" key="4">
    <source>
        <dbReference type="Google" id="ProtNLM"/>
    </source>
</evidence>
<dbReference type="EMBL" id="FNAG01000011">
    <property type="protein sequence ID" value="SDD94731.1"/>
    <property type="molecule type" value="Genomic_DNA"/>
</dbReference>
<evidence type="ECO:0000313" key="3">
    <source>
        <dbReference type="Proteomes" id="UP000199603"/>
    </source>
</evidence>
<feature type="transmembrane region" description="Helical" evidence="1">
    <location>
        <begin position="143"/>
        <end position="165"/>
    </location>
</feature>
<dbReference type="STRING" id="265719.SAMN04488509_11166"/>
<accession>A0A1G6YWP4</accession>
<dbReference type="Proteomes" id="UP000199603">
    <property type="component" value="Unassembled WGS sequence"/>
</dbReference>
<keyword evidence="1" id="KW-0812">Transmembrane</keyword>
<dbReference type="OrthoDB" id="288800at2"/>
<reference evidence="2 3" key="1">
    <citation type="submission" date="2016-10" db="EMBL/GenBank/DDBJ databases">
        <authorList>
            <person name="de Groot N.N."/>
        </authorList>
    </citation>
    <scope>NUCLEOTIDE SEQUENCE [LARGE SCALE GENOMIC DNA]</scope>
    <source>
        <strain evidence="2 3">DSM 16957</strain>
    </source>
</reference>
<protein>
    <recommendedName>
        <fullName evidence="4">DUF2878 domain-containing protein</fullName>
    </recommendedName>
</protein>
<gene>
    <name evidence="2" type="ORF">SAMN04488509_11166</name>
</gene>
<keyword evidence="1" id="KW-1133">Transmembrane helix</keyword>
<proteinExistence type="predicted"/>
<organism evidence="2 3">
    <name type="scientific">Aquimonas voraii</name>
    <dbReference type="NCBI Taxonomy" id="265719"/>
    <lineage>
        <taxon>Bacteria</taxon>
        <taxon>Pseudomonadati</taxon>
        <taxon>Pseudomonadota</taxon>
        <taxon>Gammaproteobacteria</taxon>
        <taxon>Lysobacterales</taxon>
        <taxon>Lysobacteraceae</taxon>
        <taxon>Aquimonas</taxon>
    </lineage>
</organism>
<dbReference type="RefSeq" id="WP_091244363.1">
    <property type="nucleotide sequence ID" value="NZ_FNAG01000011.1"/>
</dbReference>
<feature type="transmembrane region" description="Helical" evidence="1">
    <location>
        <begin position="113"/>
        <end position="137"/>
    </location>
</feature>